<dbReference type="CDD" id="cd13957">
    <property type="entry name" value="PT_UbiA_Cox10"/>
    <property type="match status" value="1"/>
</dbReference>
<keyword evidence="7 14" id="KW-1133">Transmembrane helix</keyword>
<evidence type="ECO:0000256" key="3">
    <source>
        <dbReference type="ARBA" id="ARBA00012292"/>
    </source>
</evidence>
<dbReference type="InterPro" id="IPR006369">
    <property type="entry name" value="Protohaem_IX_farnesylTrfase"/>
</dbReference>
<dbReference type="AlphaFoldDB" id="A0A6J4UZ62"/>
<evidence type="ECO:0000256" key="1">
    <source>
        <dbReference type="ARBA" id="ARBA00004651"/>
    </source>
</evidence>
<evidence type="ECO:0000256" key="2">
    <source>
        <dbReference type="ARBA" id="ARBA00004919"/>
    </source>
</evidence>
<feature type="transmembrane region" description="Helical" evidence="14">
    <location>
        <begin position="203"/>
        <end position="227"/>
    </location>
</feature>
<keyword evidence="4 14" id="KW-1003">Cell membrane</keyword>
<evidence type="ECO:0000256" key="13">
    <source>
        <dbReference type="ARBA" id="ARBA00047690"/>
    </source>
</evidence>
<evidence type="ECO:0000256" key="6">
    <source>
        <dbReference type="ARBA" id="ARBA00022692"/>
    </source>
</evidence>
<comment type="catalytic activity">
    <reaction evidence="13 14">
        <text>heme b + (2E,6E)-farnesyl diphosphate + H2O = Fe(II)-heme o + diphosphate</text>
        <dbReference type="Rhea" id="RHEA:28070"/>
        <dbReference type="ChEBI" id="CHEBI:15377"/>
        <dbReference type="ChEBI" id="CHEBI:33019"/>
        <dbReference type="ChEBI" id="CHEBI:60344"/>
        <dbReference type="ChEBI" id="CHEBI:60530"/>
        <dbReference type="ChEBI" id="CHEBI:175763"/>
        <dbReference type="EC" id="2.5.1.141"/>
    </reaction>
</comment>
<keyword evidence="6 14" id="KW-0812">Transmembrane</keyword>
<dbReference type="InterPro" id="IPR000537">
    <property type="entry name" value="UbiA_prenyltransferase"/>
</dbReference>
<comment type="function">
    <text evidence="14">Converts heme B (protoheme IX) to heme O by substitution of the vinyl group on carbon 2 of heme B porphyrin ring with a hydroxyethyl farnesyl side group.</text>
</comment>
<dbReference type="EMBL" id="CADCWN010000099">
    <property type="protein sequence ID" value="CAA9563906.1"/>
    <property type="molecule type" value="Genomic_DNA"/>
</dbReference>
<dbReference type="HAMAP" id="MF_00154">
    <property type="entry name" value="CyoE_CtaB"/>
    <property type="match status" value="1"/>
</dbReference>
<feature type="transmembrane region" description="Helical" evidence="14">
    <location>
        <begin position="150"/>
        <end position="171"/>
    </location>
</feature>
<organism evidence="15">
    <name type="scientific">uncultured Thermomicrobiales bacterium</name>
    <dbReference type="NCBI Taxonomy" id="1645740"/>
    <lineage>
        <taxon>Bacteria</taxon>
        <taxon>Pseudomonadati</taxon>
        <taxon>Thermomicrobiota</taxon>
        <taxon>Thermomicrobia</taxon>
        <taxon>Thermomicrobiales</taxon>
        <taxon>environmental samples</taxon>
    </lineage>
</organism>
<comment type="similarity">
    <text evidence="14">Belongs to the UbiA prenyltransferase family. Protoheme IX farnesyltransferase subfamily.</text>
</comment>
<feature type="transmembrane region" description="Helical" evidence="14">
    <location>
        <begin position="252"/>
        <end position="269"/>
    </location>
</feature>
<keyword evidence="8 14" id="KW-0350">Heme biosynthesis</keyword>
<feature type="transmembrane region" description="Helical" evidence="14">
    <location>
        <begin position="79"/>
        <end position="103"/>
    </location>
</feature>
<feature type="transmembrane region" description="Helical" evidence="14">
    <location>
        <begin position="57"/>
        <end position="73"/>
    </location>
</feature>
<comment type="miscellaneous">
    <text evidence="14">Carbon 2 of the heme B porphyrin ring is defined according to the Fischer nomenclature.</text>
</comment>
<dbReference type="PANTHER" id="PTHR43448:SF7">
    <property type="entry name" value="4-HYDROXYBENZOATE SOLANESYLTRANSFERASE"/>
    <property type="match status" value="1"/>
</dbReference>
<protein>
    <recommendedName>
        <fullName evidence="11 14">Protoheme IX farnesyltransferase</fullName>
        <ecNumber evidence="3 14">2.5.1.141</ecNumber>
    </recommendedName>
    <alternativeName>
        <fullName evidence="12 14">Heme B farnesyltransferase</fullName>
    </alternativeName>
    <alternativeName>
        <fullName evidence="10 14">Heme O synthase</fullName>
    </alternativeName>
</protein>
<evidence type="ECO:0000256" key="5">
    <source>
        <dbReference type="ARBA" id="ARBA00022679"/>
    </source>
</evidence>
<dbReference type="PROSITE" id="PS00943">
    <property type="entry name" value="UBIA"/>
    <property type="match status" value="1"/>
</dbReference>
<dbReference type="InterPro" id="IPR044878">
    <property type="entry name" value="UbiA_sf"/>
</dbReference>
<dbReference type="Gene3D" id="1.10.357.140">
    <property type="entry name" value="UbiA prenyltransferase"/>
    <property type="match status" value="1"/>
</dbReference>
<accession>A0A6J4UZ62</accession>
<name>A0A6J4UZ62_9BACT</name>
<evidence type="ECO:0000256" key="4">
    <source>
        <dbReference type="ARBA" id="ARBA00022475"/>
    </source>
</evidence>
<sequence>MLDAADRKGTRAGAGAATIDITNRTSIDSPEFLGDHSAVTGWRQTVADYVALTKPKIISLLLVTTLGAMMIAGEGFPSVWIVLWTLIGGALASGGAGAVNHFIDRDIDTKMGRTKGRPVVTGRIAPWQALAFGIALEVASFALLAIGVNLLSAFLALAGYLFYVVIYTLWLKRVTPQNIVIGGAAGAFPPLVGWAAATGDLSAGAWVLFAIVFFWTPPHFWALALLIRGDYERANVPMLPVVRGVAETRKQIMIYTVIMIATTLLPLATGTSGPLYLVLALGLGGWFLYDAILLLREQTQRAARRLYLYSLLYLALLFLAMVIDHAFVV</sequence>
<dbReference type="NCBIfam" id="TIGR01473">
    <property type="entry name" value="cyoE_ctaB"/>
    <property type="match status" value="1"/>
</dbReference>
<dbReference type="InterPro" id="IPR030470">
    <property type="entry name" value="UbiA_prenylTrfase_CS"/>
</dbReference>
<reference evidence="15" key="1">
    <citation type="submission" date="2020-02" db="EMBL/GenBank/DDBJ databases">
        <authorList>
            <person name="Meier V. D."/>
        </authorList>
    </citation>
    <scope>NUCLEOTIDE SEQUENCE</scope>
    <source>
        <strain evidence="15">AVDCRST_MAG18</strain>
    </source>
</reference>
<keyword evidence="5 14" id="KW-0808">Transferase</keyword>
<dbReference type="UniPathway" id="UPA00834">
    <property type="reaction ID" value="UER00712"/>
</dbReference>
<evidence type="ECO:0000256" key="14">
    <source>
        <dbReference type="HAMAP-Rule" id="MF_00154"/>
    </source>
</evidence>
<evidence type="ECO:0000256" key="12">
    <source>
        <dbReference type="ARBA" id="ARBA00042475"/>
    </source>
</evidence>
<dbReference type="GO" id="GO:0008495">
    <property type="term" value="F:protoheme IX farnesyltransferase activity"/>
    <property type="evidence" value="ECO:0007669"/>
    <property type="project" value="UniProtKB-UniRule"/>
</dbReference>
<gene>
    <name evidence="14" type="primary">ctaB</name>
    <name evidence="15" type="ORF">AVDCRST_MAG18-1312</name>
</gene>
<comment type="pathway">
    <text evidence="2 14">Porphyrin-containing compound metabolism; heme O biosynthesis; heme O from protoheme: step 1/1.</text>
</comment>
<dbReference type="Pfam" id="PF01040">
    <property type="entry name" value="UbiA"/>
    <property type="match status" value="1"/>
</dbReference>
<evidence type="ECO:0000256" key="8">
    <source>
        <dbReference type="ARBA" id="ARBA00023133"/>
    </source>
</evidence>
<evidence type="ECO:0000313" key="15">
    <source>
        <dbReference type="EMBL" id="CAA9563906.1"/>
    </source>
</evidence>
<feature type="transmembrane region" description="Helical" evidence="14">
    <location>
        <begin position="178"/>
        <end position="197"/>
    </location>
</feature>
<evidence type="ECO:0000256" key="11">
    <source>
        <dbReference type="ARBA" id="ARBA00040810"/>
    </source>
</evidence>
<comment type="subcellular location">
    <subcellularLocation>
        <location evidence="1 14">Cell membrane</location>
        <topology evidence="1 14">Multi-pass membrane protein</topology>
    </subcellularLocation>
</comment>
<dbReference type="PANTHER" id="PTHR43448">
    <property type="entry name" value="PROTOHEME IX FARNESYLTRANSFERASE, MITOCHONDRIAL"/>
    <property type="match status" value="1"/>
</dbReference>
<keyword evidence="9 14" id="KW-0472">Membrane</keyword>
<dbReference type="FunFam" id="1.10.357.140:FF:000001">
    <property type="entry name" value="Protoheme IX farnesyltransferase"/>
    <property type="match status" value="1"/>
</dbReference>
<evidence type="ECO:0000256" key="9">
    <source>
        <dbReference type="ARBA" id="ARBA00023136"/>
    </source>
</evidence>
<dbReference type="EC" id="2.5.1.141" evidence="3 14"/>
<feature type="transmembrane region" description="Helical" evidence="14">
    <location>
        <begin position="275"/>
        <end position="295"/>
    </location>
</feature>
<dbReference type="GO" id="GO:0005886">
    <property type="term" value="C:plasma membrane"/>
    <property type="evidence" value="ECO:0007669"/>
    <property type="project" value="UniProtKB-SubCell"/>
</dbReference>
<evidence type="ECO:0000256" key="10">
    <source>
        <dbReference type="ARBA" id="ARBA00030253"/>
    </source>
</evidence>
<dbReference type="GO" id="GO:0048034">
    <property type="term" value="P:heme O biosynthetic process"/>
    <property type="evidence" value="ECO:0007669"/>
    <property type="project" value="UniProtKB-UniRule"/>
</dbReference>
<dbReference type="NCBIfam" id="NF003349">
    <property type="entry name" value="PRK04375.1-2"/>
    <property type="match status" value="1"/>
</dbReference>
<evidence type="ECO:0000256" key="7">
    <source>
        <dbReference type="ARBA" id="ARBA00022989"/>
    </source>
</evidence>
<proteinExistence type="inferred from homology"/>
<feature type="transmembrane region" description="Helical" evidence="14">
    <location>
        <begin position="124"/>
        <end position="144"/>
    </location>
</feature>
<feature type="transmembrane region" description="Helical" evidence="14">
    <location>
        <begin position="307"/>
        <end position="328"/>
    </location>
</feature>